<feature type="compositionally biased region" description="Polar residues" evidence="2">
    <location>
        <begin position="406"/>
        <end position="425"/>
    </location>
</feature>
<dbReference type="AlphaFoldDB" id="A0A8C7TVE8"/>
<feature type="compositionally biased region" description="Basic residues" evidence="2">
    <location>
        <begin position="438"/>
        <end position="448"/>
    </location>
</feature>
<feature type="region of interest" description="Disordered" evidence="2">
    <location>
        <begin position="198"/>
        <end position="250"/>
    </location>
</feature>
<evidence type="ECO:0000259" key="3">
    <source>
        <dbReference type="PROSITE" id="PS50105"/>
    </source>
</evidence>
<dbReference type="Proteomes" id="UP000694395">
    <property type="component" value="Chromosome 27"/>
</dbReference>
<dbReference type="GeneID" id="110507911"/>
<feature type="compositionally biased region" description="Basic and acidic residues" evidence="2">
    <location>
        <begin position="227"/>
        <end position="249"/>
    </location>
</feature>
<sequence length="715" mass="79458">MNLFCFSLEGSMDSLYEAVQDSSDAQVYTIPSRSSSRSCSLAMLLDENPKLRGSGRSISMEISQMQTNNTQKIKRITHVAKSAPENRTLDQASAVCNSALWLPAKIPPEEDLDLGHIKNNQNEEMIKPMVRTEIQAKATIRTDVKTKKGRGGRKSSIKKNEKSPTPLIPPTQVVSYKGWAQNADLPNSRQRDLIVHANGEVAKPRVPIKKSQKPGSQKTGKKGSAKNGKEGAKKNQDTTRNKELRKCTTDNDTYGPIPVKAGPYLDVVRRSAPVCKSVLTSAQENSTLSPVAMELRTGPGGPGAPPRNQRWSNPAENAPDWGTSYHICRRPLTEYPVYTHDYTLPRAKAWDKHQGLAQDASLKRDPSPQGVPLSVTDVKLCDRNRSTSFGRFEGIRQPSPARLEENGTTVAEESGCESSDQTKQGSLGKKMKAISLTMRRKMGKKHSKIFSEEAGEDTDRDLEEETECSPLEKGSEKTNNSLESLYSGQSSSSSGSVACLSNGSSTKDSLRLEEDGSYNGHFCGRARVHTDFVPSPYDTDSLKLKVGDIISIISKPPMGIWTGMLNYKVGNFKFIYVDMLMEKEREEEVPKIRPQRMSKRPRPKTLLELLERLHLEEYASALLLNGYQTVEDLRHLQEKHLIELNVMNPEHRGRLLAAADCRYTESNDVRESEEPSSSHSLKEEKSDCPRDSGCFIPSECSENSKEDTESQPVTR</sequence>
<dbReference type="GeneTree" id="ENSGT00940000157806"/>
<name>A0A8C7TVE8_ONCMY</name>
<organism evidence="4 5">
    <name type="scientific">Oncorhynchus mykiss</name>
    <name type="common">Rainbow trout</name>
    <name type="synonym">Salmo gairdneri</name>
    <dbReference type="NCBI Taxonomy" id="8022"/>
    <lineage>
        <taxon>Eukaryota</taxon>
        <taxon>Metazoa</taxon>
        <taxon>Chordata</taxon>
        <taxon>Craniata</taxon>
        <taxon>Vertebrata</taxon>
        <taxon>Euteleostomi</taxon>
        <taxon>Actinopterygii</taxon>
        <taxon>Neopterygii</taxon>
        <taxon>Teleostei</taxon>
        <taxon>Protacanthopterygii</taxon>
        <taxon>Salmoniformes</taxon>
        <taxon>Salmonidae</taxon>
        <taxon>Salmoninae</taxon>
        <taxon>Oncorhynchus</taxon>
    </lineage>
</organism>
<dbReference type="Ensembl" id="ENSOMYT00000097924.2">
    <property type="protein sequence ID" value="ENSOMYP00000089938.2"/>
    <property type="gene ID" value="ENSOMYG00000041461.2"/>
</dbReference>
<feature type="compositionally biased region" description="Low complexity" evidence="2">
    <location>
        <begin position="481"/>
        <end position="505"/>
    </location>
</feature>
<keyword evidence="1" id="KW-0597">Phosphoprotein</keyword>
<dbReference type="InterPro" id="IPR051725">
    <property type="entry name" value="SAM-SH3_domain_protein"/>
</dbReference>
<dbReference type="PROSITE" id="PS50105">
    <property type="entry name" value="SAM_DOMAIN"/>
    <property type="match status" value="1"/>
</dbReference>
<dbReference type="PANTHER" id="PTHR12301:SF4">
    <property type="entry name" value="SAM DOMAIN-CONTAINING PROTEIN SAMSN-1"/>
    <property type="match status" value="1"/>
</dbReference>
<feature type="compositionally biased region" description="Basic and acidic residues" evidence="2">
    <location>
        <begin position="680"/>
        <end position="690"/>
    </location>
</feature>
<dbReference type="InterPro" id="IPR021090">
    <property type="entry name" value="SPIDER"/>
</dbReference>
<feature type="compositionally biased region" description="Basic residues" evidence="2">
    <location>
        <begin position="147"/>
        <end position="157"/>
    </location>
</feature>
<dbReference type="Pfam" id="PF00536">
    <property type="entry name" value="SAM_1"/>
    <property type="match status" value="1"/>
</dbReference>
<dbReference type="InterPro" id="IPR036028">
    <property type="entry name" value="SH3-like_dom_sf"/>
</dbReference>
<feature type="compositionally biased region" description="Acidic residues" evidence="2">
    <location>
        <begin position="453"/>
        <end position="467"/>
    </location>
</feature>
<reference evidence="4" key="2">
    <citation type="submission" date="2025-08" db="UniProtKB">
        <authorList>
            <consortium name="Ensembl"/>
        </authorList>
    </citation>
    <scope>IDENTIFICATION</scope>
</reference>
<dbReference type="Gene3D" id="1.10.150.50">
    <property type="entry name" value="Transcription Factor, Ets-1"/>
    <property type="match status" value="1"/>
</dbReference>
<evidence type="ECO:0000313" key="4">
    <source>
        <dbReference type="Ensembl" id="ENSOMYP00000089938.2"/>
    </source>
</evidence>
<evidence type="ECO:0000256" key="2">
    <source>
        <dbReference type="SAM" id="MobiDB-lite"/>
    </source>
</evidence>
<dbReference type="SMART" id="SM00454">
    <property type="entry name" value="SAM"/>
    <property type="match status" value="1"/>
</dbReference>
<dbReference type="SUPFAM" id="SSF47769">
    <property type="entry name" value="SAM/Pointed domain"/>
    <property type="match status" value="1"/>
</dbReference>
<feature type="domain" description="SAM" evidence="3">
    <location>
        <begin position="601"/>
        <end position="658"/>
    </location>
</feature>
<evidence type="ECO:0000256" key="1">
    <source>
        <dbReference type="ARBA" id="ARBA00022553"/>
    </source>
</evidence>
<feature type="region of interest" description="Disordered" evidence="2">
    <location>
        <begin position="390"/>
        <end position="511"/>
    </location>
</feature>
<accession>A0A8C7TVE8</accession>
<keyword evidence="5" id="KW-1185">Reference proteome</keyword>
<dbReference type="CDD" id="cd11822">
    <property type="entry name" value="SH3_SASH_like"/>
    <property type="match status" value="1"/>
</dbReference>
<reference evidence="4" key="3">
    <citation type="submission" date="2025-09" db="UniProtKB">
        <authorList>
            <consortium name="Ensembl"/>
        </authorList>
    </citation>
    <scope>IDENTIFICATION</scope>
</reference>
<dbReference type="Gene3D" id="2.30.30.40">
    <property type="entry name" value="SH3 Domains"/>
    <property type="match status" value="1"/>
</dbReference>
<feature type="region of interest" description="Disordered" evidence="2">
    <location>
        <begin position="666"/>
        <end position="715"/>
    </location>
</feature>
<reference evidence="4" key="1">
    <citation type="submission" date="2020-07" db="EMBL/GenBank/DDBJ databases">
        <title>A long reads based de novo assembly of the rainbow trout Arlee double haploid line genome.</title>
        <authorList>
            <person name="Gao G."/>
            <person name="Palti Y."/>
        </authorList>
    </citation>
    <scope>NUCLEOTIDE SEQUENCE [LARGE SCALE GENOMIC DNA]</scope>
</reference>
<feature type="region of interest" description="Disordered" evidence="2">
    <location>
        <begin position="298"/>
        <end position="317"/>
    </location>
</feature>
<evidence type="ECO:0000313" key="5">
    <source>
        <dbReference type="Proteomes" id="UP000694395"/>
    </source>
</evidence>
<feature type="region of interest" description="Disordered" evidence="2">
    <location>
        <begin position="141"/>
        <end position="171"/>
    </location>
</feature>
<protein>
    <submittedName>
        <fullName evidence="4">SAM domain, SH3 domain and nuclear localisation signals 1a</fullName>
    </submittedName>
</protein>
<dbReference type="InterPro" id="IPR001660">
    <property type="entry name" value="SAM"/>
</dbReference>
<proteinExistence type="predicted"/>
<dbReference type="SUPFAM" id="SSF50044">
    <property type="entry name" value="SH3-domain"/>
    <property type="match status" value="1"/>
</dbReference>
<dbReference type="InterPro" id="IPR013761">
    <property type="entry name" value="SAM/pointed_sf"/>
</dbReference>
<dbReference type="Pfam" id="PF12485">
    <property type="entry name" value="SPIDER"/>
    <property type="match status" value="1"/>
</dbReference>
<dbReference type="RefSeq" id="XP_036821289.1">
    <property type="nucleotide sequence ID" value="XM_036965394.1"/>
</dbReference>
<dbReference type="PANTHER" id="PTHR12301">
    <property type="entry name" value="SAM-DOMAIN, SH3 AND NUCLEAR LOCALIZATION SIGNALS PROTEIN RELATED"/>
    <property type="match status" value="1"/>
</dbReference>